<organism evidence="2 3">
    <name type="scientific">Cladobotryum mycophilum</name>
    <dbReference type="NCBI Taxonomy" id="491253"/>
    <lineage>
        <taxon>Eukaryota</taxon>
        <taxon>Fungi</taxon>
        <taxon>Dikarya</taxon>
        <taxon>Ascomycota</taxon>
        <taxon>Pezizomycotina</taxon>
        <taxon>Sordariomycetes</taxon>
        <taxon>Hypocreomycetidae</taxon>
        <taxon>Hypocreales</taxon>
        <taxon>Hypocreaceae</taxon>
        <taxon>Cladobotryum</taxon>
    </lineage>
</organism>
<dbReference type="Proteomes" id="UP001338125">
    <property type="component" value="Unassembled WGS sequence"/>
</dbReference>
<comment type="caution">
    <text evidence="2">The sequence shown here is derived from an EMBL/GenBank/DDBJ whole genome shotgun (WGS) entry which is preliminary data.</text>
</comment>
<proteinExistence type="predicted"/>
<keyword evidence="3" id="KW-1185">Reference proteome</keyword>
<feature type="compositionally biased region" description="Pro residues" evidence="1">
    <location>
        <begin position="22"/>
        <end position="33"/>
    </location>
</feature>
<feature type="region of interest" description="Disordered" evidence="1">
    <location>
        <begin position="16"/>
        <end position="36"/>
    </location>
</feature>
<reference evidence="2 3" key="1">
    <citation type="submission" date="2024-01" db="EMBL/GenBank/DDBJ databases">
        <title>Complete genome of Cladobotryum mycophilum ATHUM6906.</title>
        <authorList>
            <person name="Christinaki A.C."/>
            <person name="Myridakis A.I."/>
            <person name="Kouvelis V.N."/>
        </authorList>
    </citation>
    <scope>NUCLEOTIDE SEQUENCE [LARGE SCALE GENOMIC DNA]</scope>
    <source>
        <strain evidence="2 3">ATHUM6906</strain>
    </source>
</reference>
<evidence type="ECO:0000313" key="3">
    <source>
        <dbReference type="Proteomes" id="UP001338125"/>
    </source>
</evidence>
<evidence type="ECO:0000256" key="1">
    <source>
        <dbReference type="SAM" id="MobiDB-lite"/>
    </source>
</evidence>
<sequence length="205" mass="22919">MANPMNFGELLGDTSSEILEAPSPPPSPPPPLPQSTSHYHLTIKDNMDSGINTITITSTHKQSIDFLRGYLNTYKYNFINEFGLGIQIHSHNQDNTPNQNLYYAFDIEPRYGHGALIRPIAIPAILAIVEAVLGYTLLIQSSTDTWHLRCKKSLCTITNINIWEGARERTPWMPVRRLLARRPSDPSSNPSVVTDIDAAALRIKL</sequence>
<protein>
    <submittedName>
        <fullName evidence="2">Uncharacterized protein</fullName>
    </submittedName>
</protein>
<dbReference type="EMBL" id="JAVFKD010000001">
    <property type="protein sequence ID" value="KAK5999039.1"/>
    <property type="molecule type" value="Genomic_DNA"/>
</dbReference>
<gene>
    <name evidence="2" type="ORF">PT974_01426</name>
</gene>
<name>A0ABR0T3X4_9HYPO</name>
<accession>A0ABR0T3X4</accession>
<evidence type="ECO:0000313" key="2">
    <source>
        <dbReference type="EMBL" id="KAK5999039.1"/>
    </source>
</evidence>